<dbReference type="AlphaFoldDB" id="A0A2N9LI09"/>
<sequence length="38" mass="4204">MQRFSQLLTPPSLPNQQLAGKSLVLDGYKKELLAAPHI</sequence>
<dbReference type="EMBL" id="OKRB01000093">
    <property type="protein sequence ID" value="SPE22774.1"/>
    <property type="molecule type" value="Genomic_DNA"/>
</dbReference>
<dbReference type="Proteomes" id="UP000239735">
    <property type="component" value="Unassembled WGS sequence"/>
</dbReference>
<reference evidence="2" key="1">
    <citation type="submission" date="2018-02" db="EMBL/GenBank/DDBJ databases">
        <authorList>
            <person name="Hausmann B."/>
        </authorList>
    </citation>
    <scope>NUCLEOTIDE SEQUENCE [LARGE SCALE GENOMIC DNA]</scope>
    <source>
        <strain evidence="2">Peat soil MAG SbA5</strain>
    </source>
</reference>
<evidence type="ECO:0000313" key="2">
    <source>
        <dbReference type="Proteomes" id="UP000239735"/>
    </source>
</evidence>
<name>A0A2N9LI09_9BACT</name>
<accession>A0A2N9LI09</accession>
<evidence type="ECO:0000313" key="1">
    <source>
        <dbReference type="EMBL" id="SPE22774.1"/>
    </source>
</evidence>
<organism evidence="1 2">
    <name type="scientific">Candidatus Sulfuritelmatomonas gaucii</name>
    <dbReference type="NCBI Taxonomy" id="2043161"/>
    <lineage>
        <taxon>Bacteria</taxon>
        <taxon>Pseudomonadati</taxon>
        <taxon>Acidobacteriota</taxon>
        <taxon>Terriglobia</taxon>
        <taxon>Terriglobales</taxon>
        <taxon>Acidobacteriaceae</taxon>
        <taxon>Candidatus Sulfuritelmatomonas</taxon>
    </lineage>
</organism>
<protein>
    <submittedName>
        <fullName evidence="1">Uncharacterized protein</fullName>
    </submittedName>
</protein>
<gene>
    <name evidence="1" type="ORF">SBA5_360012</name>
</gene>
<proteinExistence type="predicted"/>